<gene>
    <name evidence="4" type="ORF">H8S47_05535</name>
</gene>
<dbReference type="InterPro" id="IPR008397">
    <property type="entry name" value="Alginate_lyase_dom"/>
</dbReference>
<evidence type="ECO:0000313" key="5">
    <source>
        <dbReference type="Proteomes" id="UP000597613"/>
    </source>
</evidence>
<dbReference type="SUPFAM" id="SSF48230">
    <property type="entry name" value="Chondroitin AC/alginate lyase"/>
    <property type="match status" value="1"/>
</dbReference>
<keyword evidence="5" id="KW-1185">Reference proteome</keyword>
<reference evidence="4 5" key="1">
    <citation type="submission" date="2020-08" db="EMBL/GenBank/DDBJ databases">
        <title>Putative novel bacterial strains isolated from necrotic wheat leaf tissues caused by Xanthomonas translucens.</title>
        <authorList>
            <person name="Tambong J.T."/>
        </authorList>
    </citation>
    <scope>NUCLEOTIDE SEQUENCE [LARGE SCALE GENOMIC DNA]</scope>
    <source>
        <strain evidence="5">DOAB 1063</strain>
    </source>
</reference>
<protein>
    <submittedName>
        <fullName evidence="4">Alginate lyase family protein</fullName>
    </submittedName>
</protein>
<organism evidence="4 5">
    <name type="scientific">Sphingomonas albertensis</name>
    <dbReference type="NCBI Taxonomy" id="2762591"/>
    <lineage>
        <taxon>Bacteria</taxon>
        <taxon>Pseudomonadati</taxon>
        <taxon>Pseudomonadota</taxon>
        <taxon>Alphaproteobacteria</taxon>
        <taxon>Sphingomonadales</taxon>
        <taxon>Sphingomonadaceae</taxon>
        <taxon>Sphingomonas</taxon>
    </lineage>
</organism>
<dbReference type="EMBL" id="JACONT010000008">
    <property type="protein sequence ID" value="MBC3941147.1"/>
    <property type="molecule type" value="Genomic_DNA"/>
</dbReference>
<sequence>MIDRRSFMIAASAASIVPTPAYAEQLDLQTIEHDRVVRAADAYLREAPRTITSIPAPRSPGGVHDYYSEADYWWPDPAHPGGPYVRRDGFSNPEKFDGHRDALIAFGVRMPALASAWRLTGDSRYARAAAEHLNAWFVAPETRMSPDLAHAQAIIGRDTGRAIGIIDTLQIVEVARGAKLLSDLRAPGFDARFRTDVAAWFRSYLGWLTTSAAGIEERGQKNNHGTCWLLQCAAFADLLADEDALVGFRTRFRTVIVPNQIAAGGRQPLELSRTKPYSYLLFNLDVLATACQILSPGSRKLWTAAGPGGGSVADAIGFMAPFIRNKGRWPHPADVEHFDALPVRQPSLLFGGLALDRPDWVSLWRTLPADPTDPEIVRNFPIRQPVLWTNGSDVHVR</sequence>
<name>A0ABR7ALH3_9SPHN</name>
<dbReference type="Gene3D" id="1.50.10.100">
    <property type="entry name" value="Chondroitin AC/alginate lyase"/>
    <property type="match status" value="1"/>
</dbReference>
<keyword evidence="2 4" id="KW-0456">Lyase</keyword>
<dbReference type="Proteomes" id="UP000597613">
    <property type="component" value="Unassembled WGS sequence"/>
</dbReference>
<proteinExistence type="predicted"/>
<dbReference type="InterPro" id="IPR008929">
    <property type="entry name" value="Chondroitin_lyas"/>
</dbReference>
<dbReference type="GO" id="GO:0016829">
    <property type="term" value="F:lyase activity"/>
    <property type="evidence" value="ECO:0007669"/>
    <property type="project" value="UniProtKB-KW"/>
</dbReference>
<evidence type="ECO:0000256" key="1">
    <source>
        <dbReference type="ARBA" id="ARBA00022729"/>
    </source>
</evidence>
<feature type="domain" description="Alginate lyase" evidence="3">
    <location>
        <begin position="52"/>
        <end position="329"/>
    </location>
</feature>
<accession>A0ABR7ALH3</accession>
<evidence type="ECO:0000259" key="3">
    <source>
        <dbReference type="Pfam" id="PF05426"/>
    </source>
</evidence>
<keyword evidence="1" id="KW-0732">Signal</keyword>
<comment type="caution">
    <text evidence="4">The sequence shown here is derived from an EMBL/GenBank/DDBJ whole genome shotgun (WGS) entry which is preliminary data.</text>
</comment>
<evidence type="ECO:0000256" key="2">
    <source>
        <dbReference type="ARBA" id="ARBA00023239"/>
    </source>
</evidence>
<dbReference type="Pfam" id="PF05426">
    <property type="entry name" value="Alginate_lyase"/>
    <property type="match status" value="1"/>
</dbReference>
<evidence type="ECO:0000313" key="4">
    <source>
        <dbReference type="EMBL" id="MBC3941147.1"/>
    </source>
</evidence>